<protein>
    <submittedName>
        <fullName evidence="3">Secreted protein</fullName>
    </submittedName>
</protein>
<feature type="signal peptide" evidence="1">
    <location>
        <begin position="1"/>
        <end position="27"/>
    </location>
</feature>
<organism evidence="2 3">
    <name type="scientific">Romanomermis culicivorax</name>
    <name type="common">Nematode worm</name>
    <dbReference type="NCBI Taxonomy" id="13658"/>
    <lineage>
        <taxon>Eukaryota</taxon>
        <taxon>Metazoa</taxon>
        <taxon>Ecdysozoa</taxon>
        <taxon>Nematoda</taxon>
        <taxon>Enoplea</taxon>
        <taxon>Dorylaimia</taxon>
        <taxon>Mermithida</taxon>
        <taxon>Mermithoidea</taxon>
        <taxon>Mermithidae</taxon>
        <taxon>Romanomermis</taxon>
    </lineage>
</organism>
<feature type="chain" id="PRO_5038024351" evidence="1">
    <location>
        <begin position="28"/>
        <end position="78"/>
    </location>
</feature>
<reference evidence="3" key="1">
    <citation type="submission" date="2022-11" db="UniProtKB">
        <authorList>
            <consortium name="WormBaseParasite"/>
        </authorList>
    </citation>
    <scope>IDENTIFICATION</scope>
</reference>
<keyword evidence="2" id="KW-1185">Reference proteome</keyword>
<sequence length="78" mass="8836">MHPIHSFRTWYFIRALVGTVTPTSTLASGGTAQAPHRGDRYLTLKRVFPPKAQNFRKNWTILQRGVSLEISTILLASR</sequence>
<evidence type="ECO:0000256" key="1">
    <source>
        <dbReference type="SAM" id="SignalP"/>
    </source>
</evidence>
<dbReference type="Proteomes" id="UP000887565">
    <property type="component" value="Unplaced"/>
</dbReference>
<proteinExistence type="predicted"/>
<accession>A0A915K3A6</accession>
<evidence type="ECO:0000313" key="2">
    <source>
        <dbReference type="Proteomes" id="UP000887565"/>
    </source>
</evidence>
<dbReference type="AlphaFoldDB" id="A0A915K3A6"/>
<evidence type="ECO:0000313" key="3">
    <source>
        <dbReference type="WBParaSite" id="nRc.2.0.1.t33186-RA"/>
    </source>
</evidence>
<name>A0A915K3A6_ROMCU</name>
<keyword evidence="1" id="KW-0732">Signal</keyword>
<dbReference type="WBParaSite" id="nRc.2.0.1.t33186-RA">
    <property type="protein sequence ID" value="nRc.2.0.1.t33186-RA"/>
    <property type="gene ID" value="nRc.2.0.1.g33186"/>
</dbReference>